<feature type="compositionally biased region" description="Low complexity" evidence="1">
    <location>
        <begin position="343"/>
        <end position="376"/>
    </location>
</feature>
<feature type="chain" id="PRO_5020495643" evidence="2">
    <location>
        <begin position="19"/>
        <end position="495"/>
    </location>
</feature>
<feature type="compositionally biased region" description="Low complexity" evidence="1">
    <location>
        <begin position="35"/>
        <end position="63"/>
    </location>
</feature>
<feature type="compositionally biased region" description="Basic and acidic residues" evidence="1">
    <location>
        <begin position="332"/>
        <end position="342"/>
    </location>
</feature>
<dbReference type="Proteomes" id="UP000290849">
    <property type="component" value="Unassembled WGS sequence"/>
</dbReference>
<comment type="caution">
    <text evidence="3">The sequence shown here is derived from an EMBL/GenBank/DDBJ whole genome shotgun (WGS) entry which is preliminary data.</text>
</comment>
<protein>
    <submittedName>
        <fullName evidence="3">DUF3300 domain-containing protein</fullName>
    </submittedName>
</protein>
<feature type="compositionally biased region" description="Polar residues" evidence="1">
    <location>
        <begin position="377"/>
        <end position="390"/>
    </location>
</feature>
<sequence>MAQSSPLFFLGTATAAAAAETDPAGSSTVAAPSGPVTAQGAAPGPAQAQTQTQAREPTQAPAQQEPPPFKPEEIEALVAPIALYPDALLSQVLMASTYPLEIVHAARWAKANPKLKGDAAVKAVEKEPWDISVKSLVAFPQILEPMNDKLDWTQKLGDAVLAQRQDVFAAIQRLRKRAQEAGNLSSNKQQNVIVEPAAKDNTTVVRIVSPDPEVVYVPSYNPTVVYGAWGAPAYPPTYWPPSPAYYPGTALMSGLAWGAGLAAAGALFSDCDWDDDDIDIDYNKVNNIDRNVDRGKIQAQNGRWQHDPGHRQGVAYRDNTTRQKMAGQVPGADKRDAYRGRGADANAAQARAAAGSEGIGRDSAANRAAADRGNANKPPSTTARNDTNNRPGAAGANASTRPSGTARPDPNNRATAGARGHAQGPGNAQSRSAHPGPHPSPRAGGGRDSAFTGVSAGGAAAQRSYDRGRASSQGSSLNRPSAGGGARAGGAGGRR</sequence>
<dbReference type="PANTHER" id="PTHR40269:SF1">
    <property type="entry name" value="OUTER MEMBRANE PROTEIN"/>
    <property type="match status" value="1"/>
</dbReference>
<gene>
    <name evidence="3" type="ORF">C7R54_24395</name>
</gene>
<feature type="compositionally biased region" description="Polar residues" evidence="1">
    <location>
        <begin position="470"/>
        <end position="479"/>
    </location>
</feature>
<keyword evidence="2" id="KW-0732">Signal</keyword>
<keyword evidence="4" id="KW-1185">Reference proteome</keyword>
<feature type="region of interest" description="Disordered" evidence="1">
    <location>
        <begin position="296"/>
        <end position="495"/>
    </location>
</feature>
<dbReference type="Pfam" id="PF11737">
    <property type="entry name" value="DUF3300"/>
    <property type="match status" value="1"/>
</dbReference>
<dbReference type="InterPro" id="IPR021728">
    <property type="entry name" value="DUF3300"/>
</dbReference>
<evidence type="ECO:0000256" key="1">
    <source>
        <dbReference type="SAM" id="MobiDB-lite"/>
    </source>
</evidence>
<evidence type="ECO:0000313" key="3">
    <source>
        <dbReference type="EMBL" id="RXN84720.1"/>
    </source>
</evidence>
<dbReference type="OrthoDB" id="197257at2"/>
<reference evidence="3 4" key="1">
    <citation type="journal article" date="2017" name="Int. J. Syst. Evol. Microbiol.">
        <title>Achromobacter aloeverae sp. nov., isolated from the root of Aloe vera (L.) Burm.f.</title>
        <authorList>
            <person name="Kuncharoen N."/>
            <person name="Muramatsu Y."/>
            <person name="Shibata C."/>
            <person name="Kamakura Y."/>
            <person name="Nakagawa Y."/>
            <person name="Tanasupawat S."/>
        </authorList>
    </citation>
    <scope>NUCLEOTIDE SEQUENCE [LARGE SCALE GENOMIC DNA]</scope>
    <source>
        <strain evidence="3 4">AVA-1</strain>
    </source>
</reference>
<feature type="signal peptide" evidence="2">
    <location>
        <begin position="1"/>
        <end position="18"/>
    </location>
</feature>
<name>A0A4Q1HG49_9BURK</name>
<feature type="region of interest" description="Disordered" evidence="1">
    <location>
        <begin position="19"/>
        <end position="68"/>
    </location>
</feature>
<proteinExistence type="predicted"/>
<dbReference type="PANTHER" id="PTHR40269">
    <property type="entry name" value="OUTER MEMBRANE PROTEIN-RELATED"/>
    <property type="match status" value="1"/>
</dbReference>
<evidence type="ECO:0000313" key="4">
    <source>
        <dbReference type="Proteomes" id="UP000290849"/>
    </source>
</evidence>
<evidence type="ECO:0000256" key="2">
    <source>
        <dbReference type="SAM" id="SignalP"/>
    </source>
</evidence>
<dbReference type="EMBL" id="PYAL01000008">
    <property type="protein sequence ID" value="RXN84720.1"/>
    <property type="molecule type" value="Genomic_DNA"/>
</dbReference>
<accession>A0A4Q1HG49</accession>
<dbReference type="AlphaFoldDB" id="A0A4Q1HG49"/>
<organism evidence="3 4">
    <name type="scientific">Achromobacter aloeverae</name>
    <dbReference type="NCBI Taxonomy" id="1750518"/>
    <lineage>
        <taxon>Bacteria</taxon>
        <taxon>Pseudomonadati</taxon>
        <taxon>Pseudomonadota</taxon>
        <taxon>Betaproteobacteria</taxon>
        <taxon>Burkholderiales</taxon>
        <taxon>Alcaligenaceae</taxon>
        <taxon>Achromobacter</taxon>
    </lineage>
</organism>
<feature type="compositionally biased region" description="Gly residues" evidence="1">
    <location>
        <begin position="482"/>
        <end position="495"/>
    </location>
</feature>